<dbReference type="STRING" id="742743.HMPREF9453_01612"/>
<dbReference type="Proteomes" id="UP000003277">
    <property type="component" value="Unassembled WGS sequence"/>
</dbReference>
<evidence type="ECO:0000256" key="7">
    <source>
        <dbReference type="ARBA" id="ARBA00023014"/>
    </source>
</evidence>
<keyword evidence="12" id="KW-1185">Reference proteome</keyword>
<sequence>MTDLGLYIHIPFCRSRCAYCGFYSIGRKPDAPFLKALAKEMEMRSPAFQDYLCDTIYLGGGTPSSLSENQLAEVMDNIRRRFHISDHPEITMEMNPCDMTDSYLRHARALGINRISIGVESHDNRLLRTIGRLHTASEAEKAVKRAWDLGFRNISVDLMYELPGQSVMDFRKSLLWAVHLPITHVSVYSLILEEGTRFAQLADRGKLPRPTEEESWAMYQDMCRILPHYGFERYEISSFARKGYRSRHNRKYWELSDYLGLGPAASSRIGRTRFTISPGVRMYEKDLLTGSAPAEEIEKLTEKDEMEEYCFLHLRMKEGIPLDDFEHRYGHPLSFWYGRQVAMLKKQKLLTEEDRHLFLTYHGAALGNYVFEQFLRDE</sequence>
<dbReference type="SMART" id="SM00729">
    <property type="entry name" value="Elp3"/>
    <property type="match status" value="1"/>
</dbReference>
<organism evidence="11 12">
    <name type="scientific">Dialister succinatiphilus YIT 11850</name>
    <dbReference type="NCBI Taxonomy" id="742743"/>
    <lineage>
        <taxon>Bacteria</taxon>
        <taxon>Bacillati</taxon>
        <taxon>Bacillota</taxon>
        <taxon>Negativicutes</taxon>
        <taxon>Veillonellales</taxon>
        <taxon>Veillonellaceae</taxon>
        <taxon>Dialister</taxon>
    </lineage>
</organism>
<dbReference type="PATRIC" id="fig|742743.3.peg.1644"/>
<keyword evidence="7 9" id="KW-0411">Iron-sulfur</keyword>
<dbReference type="eggNOG" id="COG0635">
    <property type="taxonomic scope" value="Bacteria"/>
</dbReference>
<dbReference type="Gene3D" id="3.20.20.70">
    <property type="entry name" value="Aldolase class I"/>
    <property type="match status" value="1"/>
</dbReference>
<feature type="domain" description="Radical SAM core" evidence="10">
    <location>
        <begin position="1"/>
        <end position="232"/>
    </location>
</feature>
<dbReference type="InterPro" id="IPR006638">
    <property type="entry name" value="Elp3/MiaA/NifB-like_rSAM"/>
</dbReference>
<accession>H1D1X4</accession>
<keyword evidence="6 9" id="KW-0408">Iron</keyword>
<dbReference type="PANTHER" id="PTHR13932">
    <property type="entry name" value="COPROPORPHYRINIGEN III OXIDASE"/>
    <property type="match status" value="1"/>
</dbReference>
<evidence type="ECO:0000256" key="5">
    <source>
        <dbReference type="ARBA" id="ARBA00022723"/>
    </source>
</evidence>
<dbReference type="NCBIfam" id="TIGR00539">
    <property type="entry name" value="hemN_rel"/>
    <property type="match status" value="1"/>
</dbReference>
<gene>
    <name evidence="11" type="ORF">HMPREF9453_01612</name>
</gene>
<dbReference type="AlphaFoldDB" id="H1D1X4"/>
<dbReference type="SFLD" id="SFLDF00288">
    <property type="entry name" value="HemN-like__clustered_with_nucl"/>
    <property type="match status" value="1"/>
</dbReference>
<dbReference type="GO" id="GO:0046872">
    <property type="term" value="F:metal ion binding"/>
    <property type="evidence" value="ECO:0007669"/>
    <property type="project" value="UniProtKB-UniRule"/>
</dbReference>
<dbReference type="OrthoDB" id="9808022at2"/>
<comment type="function">
    <text evidence="9">Probably acts as a heme chaperone, transferring heme to an unknown acceptor. Binds one molecule of heme per monomer, possibly covalently. Binds 1 [4Fe-4S] cluster. The cluster is coordinated with 3 cysteines and an exchangeable S-adenosyl-L-methionine.</text>
</comment>
<dbReference type="Pfam" id="PF06969">
    <property type="entry name" value="HemN_C"/>
    <property type="match status" value="1"/>
</dbReference>
<dbReference type="InterPro" id="IPR034505">
    <property type="entry name" value="Coproporphyrinogen-III_oxidase"/>
</dbReference>
<dbReference type="SFLD" id="SFLDG01082">
    <property type="entry name" value="B12-binding_domain_containing"/>
    <property type="match status" value="1"/>
</dbReference>
<dbReference type="InterPro" id="IPR013785">
    <property type="entry name" value="Aldolase_TIM"/>
</dbReference>
<dbReference type="InterPro" id="IPR004559">
    <property type="entry name" value="HemW-like"/>
</dbReference>
<dbReference type="CDD" id="cd01335">
    <property type="entry name" value="Radical_SAM"/>
    <property type="match status" value="1"/>
</dbReference>
<evidence type="ECO:0000313" key="12">
    <source>
        <dbReference type="Proteomes" id="UP000003277"/>
    </source>
</evidence>
<comment type="subcellular location">
    <subcellularLocation>
        <location evidence="9">Cytoplasm</location>
    </subcellularLocation>
</comment>
<dbReference type="InterPro" id="IPR007197">
    <property type="entry name" value="rSAM"/>
</dbReference>
<evidence type="ECO:0000256" key="8">
    <source>
        <dbReference type="ARBA" id="ARBA00023186"/>
    </source>
</evidence>
<dbReference type="Pfam" id="PF04055">
    <property type="entry name" value="Radical_SAM"/>
    <property type="match status" value="1"/>
</dbReference>
<dbReference type="PANTHER" id="PTHR13932:SF5">
    <property type="entry name" value="RADICAL S-ADENOSYL METHIONINE DOMAIN-CONTAINING PROTEIN 1, MITOCHONDRIAL"/>
    <property type="match status" value="1"/>
</dbReference>
<protein>
    <recommendedName>
        <fullName evidence="2 9">Heme chaperone HemW</fullName>
    </recommendedName>
</protein>
<keyword evidence="9" id="KW-0963">Cytoplasm</keyword>
<dbReference type="EMBL" id="ADLT01000052">
    <property type="protein sequence ID" value="EHO62487.1"/>
    <property type="molecule type" value="Genomic_DNA"/>
</dbReference>
<evidence type="ECO:0000256" key="2">
    <source>
        <dbReference type="ARBA" id="ARBA00017228"/>
    </source>
</evidence>
<dbReference type="SUPFAM" id="SSF102114">
    <property type="entry name" value="Radical SAM enzymes"/>
    <property type="match status" value="1"/>
</dbReference>
<keyword evidence="9" id="KW-0004">4Fe-4S</keyword>
<dbReference type="GO" id="GO:0051539">
    <property type="term" value="F:4 iron, 4 sulfur cluster binding"/>
    <property type="evidence" value="ECO:0007669"/>
    <property type="project" value="UniProtKB-UniRule"/>
</dbReference>
<dbReference type="RefSeq" id="WP_008860106.1">
    <property type="nucleotide sequence ID" value="NZ_JH591188.1"/>
</dbReference>
<evidence type="ECO:0000256" key="4">
    <source>
        <dbReference type="ARBA" id="ARBA00022691"/>
    </source>
</evidence>
<comment type="caution">
    <text evidence="11">The sequence shown here is derived from an EMBL/GenBank/DDBJ whole genome shotgun (WGS) entry which is preliminary data.</text>
</comment>
<comment type="similarity">
    <text evidence="1">Belongs to the anaerobic coproporphyrinogen-III oxidase family. HemW subfamily.</text>
</comment>
<dbReference type="GO" id="GO:0006779">
    <property type="term" value="P:porphyrin-containing compound biosynthetic process"/>
    <property type="evidence" value="ECO:0007669"/>
    <property type="project" value="InterPro"/>
</dbReference>
<name>H1D1X4_9FIRM</name>
<dbReference type="SFLD" id="SFLDG01065">
    <property type="entry name" value="anaerobic_coproporphyrinogen-I"/>
    <property type="match status" value="1"/>
</dbReference>
<dbReference type="HOGENOM" id="CLU_027579_2_2_9"/>
<evidence type="ECO:0000256" key="6">
    <source>
        <dbReference type="ARBA" id="ARBA00023004"/>
    </source>
</evidence>
<reference evidence="11 12" key="1">
    <citation type="submission" date="2011-11" db="EMBL/GenBank/DDBJ databases">
        <title>The Genome Sequence of Dialister succinatiphilus YIT 11850.</title>
        <authorList>
            <consortium name="The Broad Institute Genome Sequencing Platform"/>
            <person name="Earl A."/>
            <person name="Ward D."/>
            <person name="Feldgarden M."/>
            <person name="Gevers D."/>
            <person name="Morotomi M."/>
            <person name="Young S.K."/>
            <person name="Zeng Q."/>
            <person name="Gargeya S."/>
            <person name="Fitzgerald M."/>
            <person name="Haas B."/>
            <person name="Abouelleil A."/>
            <person name="Alvarado L."/>
            <person name="Arachchi H.M."/>
            <person name="Berlin A."/>
            <person name="Brown A."/>
            <person name="Chapman S.B."/>
            <person name="Dunbar C."/>
            <person name="Gearin G."/>
            <person name="Goldberg J."/>
            <person name="Griggs A."/>
            <person name="Gujja S."/>
            <person name="Heiman D."/>
            <person name="Howarth C."/>
            <person name="Lui A."/>
            <person name="MacDonald P.J.P."/>
            <person name="Montmayeur A."/>
            <person name="Murphy C."/>
            <person name="Neiman D."/>
            <person name="Pearson M."/>
            <person name="Priest M."/>
            <person name="Roberts A."/>
            <person name="Saif S."/>
            <person name="Shea T."/>
            <person name="Sisk P."/>
            <person name="Stolte C."/>
            <person name="Sykes S."/>
            <person name="Wortman J."/>
            <person name="Nusbaum C."/>
            <person name="Birren B."/>
        </authorList>
    </citation>
    <scope>NUCLEOTIDE SEQUENCE [LARGE SCALE GENOMIC DNA]</scope>
    <source>
        <strain evidence="11 12">YIT 11850</strain>
    </source>
</reference>
<proteinExistence type="inferred from homology"/>
<keyword evidence="3 9" id="KW-0349">Heme</keyword>
<dbReference type="GO" id="GO:0005737">
    <property type="term" value="C:cytoplasm"/>
    <property type="evidence" value="ECO:0007669"/>
    <property type="project" value="UniProtKB-SubCell"/>
</dbReference>
<dbReference type="InterPro" id="IPR010723">
    <property type="entry name" value="HemN_C"/>
</dbReference>
<evidence type="ECO:0000259" key="10">
    <source>
        <dbReference type="PROSITE" id="PS51918"/>
    </source>
</evidence>
<evidence type="ECO:0000313" key="11">
    <source>
        <dbReference type="EMBL" id="EHO62487.1"/>
    </source>
</evidence>
<keyword evidence="4 9" id="KW-0949">S-adenosyl-L-methionine</keyword>
<dbReference type="SFLD" id="SFLDF00562">
    <property type="entry name" value="HemN-like__clustered_with_heat"/>
    <property type="match status" value="1"/>
</dbReference>
<dbReference type="PROSITE" id="PS51918">
    <property type="entry name" value="RADICAL_SAM"/>
    <property type="match status" value="1"/>
</dbReference>
<evidence type="ECO:0000256" key="1">
    <source>
        <dbReference type="ARBA" id="ARBA00006100"/>
    </source>
</evidence>
<dbReference type="InterPro" id="IPR058240">
    <property type="entry name" value="rSAM_sf"/>
</dbReference>
<dbReference type="SFLD" id="SFLDS00029">
    <property type="entry name" value="Radical_SAM"/>
    <property type="match status" value="1"/>
</dbReference>
<keyword evidence="8 9" id="KW-0143">Chaperone</keyword>
<evidence type="ECO:0000256" key="3">
    <source>
        <dbReference type="ARBA" id="ARBA00022617"/>
    </source>
</evidence>
<keyword evidence="5 9" id="KW-0479">Metal-binding</keyword>
<evidence type="ECO:0000256" key="9">
    <source>
        <dbReference type="RuleBase" id="RU364116"/>
    </source>
</evidence>
<dbReference type="GO" id="GO:0004109">
    <property type="term" value="F:coproporphyrinogen oxidase activity"/>
    <property type="evidence" value="ECO:0007669"/>
    <property type="project" value="InterPro"/>
</dbReference>